<sequence length="40" mass="4621">MIALIIIVYVNLTDRPPRPRKAHPFAHLWEIALNPQSSNQ</sequence>
<reference evidence="1 2" key="1">
    <citation type="journal article" date="2018" name="Harmful Algae">
        <title>The highly heterogeneous methylated genomes and diverse restriction-modification systems of bloom-forming Microcystis.</title>
        <authorList>
            <person name="Zhao L."/>
            <person name="Song Y."/>
            <person name="Li L."/>
            <person name="Gan N."/>
            <person name="Brand J.J."/>
            <person name="Song L."/>
        </authorList>
    </citation>
    <scope>NUCLEOTIDE SEQUENCE [LARGE SCALE GENOMIC DNA]</scope>
    <source>
        <strain evidence="1 2">PCC 7806SL</strain>
    </source>
</reference>
<proteinExistence type="predicted"/>
<accession>A0AB33BFT6</accession>
<keyword evidence="2" id="KW-1185">Reference proteome</keyword>
<dbReference type="Proteomes" id="UP000192439">
    <property type="component" value="Chromosome"/>
</dbReference>
<protein>
    <submittedName>
        <fullName evidence="1">Uncharacterized protein</fullName>
    </submittedName>
</protein>
<dbReference type="AlphaFoldDB" id="A0AB33BFT6"/>
<name>A0AB33BFT6_MICA7</name>
<organism evidence="1 2">
    <name type="scientific">Microcystis aeruginosa PCC 7806SL</name>
    <dbReference type="NCBI Taxonomy" id="1903187"/>
    <lineage>
        <taxon>Bacteria</taxon>
        <taxon>Bacillati</taxon>
        <taxon>Cyanobacteriota</taxon>
        <taxon>Cyanophyceae</taxon>
        <taxon>Oscillatoriophycideae</taxon>
        <taxon>Chroococcales</taxon>
        <taxon>Microcystaceae</taxon>
        <taxon>Microcystis</taxon>
    </lineage>
</organism>
<evidence type="ECO:0000313" key="1">
    <source>
        <dbReference type="EMBL" id="ARI79854.1"/>
    </source>
</evidence>
<dbReference type="EMBL" id="CP020771">
    <property type="protein sequence ID" value="ARI79854.1"/>
    <property type="molecule type" value="Genomic_DNA"/>
</dbReference>
<gene>
    <name evidence="1" type="ORF">BH695_0573</name>
</gene>
<evidence type="ECO:0000313" key="2">
    <source>
        <dbReference type="Proteomes" id="UP000192439"/>
    </source>
</evidence>